<dbReference type="EMBL" id="CM056811">
    <property type="protein sequence ID" value="KAJ8635733.1"/>
    <property type="molecule type" value="Genomic_DNA"/>
</dbReference>
<proteinExistence type="predicted"/>
<dbReference type="Proteomes" id="UP001234297">
    <property type="component" value="Chromosome 3"/>
</dbReference>
<reference evidence="1 2" key="1">
    <citation type="journal article" date="2022" name="Hortic Res">
        <title>A haplotype resolved chromosomal level avocado genome allows analysis of novel avocado genes.</title>
        <authorList>
            <person name="Nath O."/>
            <person name="Fletcher S.J."/>
            <person name="Hayward A."/>
            <person name="Shaw L.M."/>
            <person name="Masouleh A.K."/>
            <person name="Furtado A."/>
            <person name="Henry R.J."/>
            <person name="Mitter N."/>
        </authorList>
    </citation>
    <scope>NUCLEOTIDE SEQUENCE [LARGE SCALE GENOMIC DNA]</scope>
    <source>
        <strain evidence="2">cv. Hass</strain>
    </source>
</reference>
<accession>A0ACC2LRC5</accession>
<keyword evidence="2" id="KW-1185">Reference proteome</keyword>
<protein>
    <submittedName>
        <fullName evidence="1">Uncharacterized protein</fullName>
    </submittedName>
</protein>
<organism evidence="1 2">
    <name type="scientific">Persea americana</name>
    <name type="common">Avocado</name>
    <dbReference type="NCBI Taxonomy" id="3435"/>
    <lineage>
        <taxon>Eukaryota</taxon>
        <taxon>Viridiplantae</taxon>
        <taxon>Streptophyta</taxon>
        <taxon>Embryophyta</taxon>
        <taxon>Tracheophyta</taxon>
        <taxon>Spermatophyta</taxon>
        <taxon>Magnoliopsida</taxon>
        <taxon>Magnoliidae</taxon>
        <taxon>Laurales</taxon>
        <taxon>Lauraceae</taxon>
        <taxon>Persea</taxon>
    </lineage>
</organism>
<name>A0ACC2LRC5_PERAE</name>
<gene>
    <name evidence="1" type="ORF">MRB53_010000</name>
</gene>
<evidence type="ECO:0000313" key="1">
    <source>
        <dbReference type="EMBL" id="KAJ8635733.1"/>
    </source>
</evidence>
<sequence>MSFEHGGRRGRDNGALCCCAGGAVCAWRKKGQRSAGVREMKSRETGGGAASEMGLRRGCEMERENAEIEREMDRCERDGRGQRARVLCSKKSV</sequence>
<evidence type="ECO:0000313" key="2">
    <source>
        <dbReference type="Proteomes" id="UP001234297"/>
    </source>
</evidence>
<comment type="caution">
    <text evidence="1">The sequence shown here is derived from an EMBL/GenBank/DDBJ whole genome shotgun (WGS) entry which is preliminary data.</text>
</comment>